<dbReference type="OrthoDB" id="799522at2"/>
<feature type="signal peptide" evidence="2">
    <location>
        <begin position="1"/>
        <end position="20"/>
    </location>
</feature>
<evidence type="ECO:0000313" key="3">
    <source>
        <dbReference type="EMBL" id="MVT42552.1"/>
    </source>
</evidence>
<reference evidence="3 4" key="1">
    <citation type="submission" date="2019-12" db="EMBL/GenBank/DDBJ databases">
        <title>The draft genomic sequence of strain Chitinophaga oryziterrae JCM 16595.</title>
        <authorList>
            <person name="Zhang X."/>
        </authorList>
    </citation>
    <scope>NUCLEOTIDE SEQUENCE [LARGE SCALE GENOMIC DNA]</scope>
    <source>
        <strain evidence="3 4">JCM 16595</strain>
    </source>
</reference>
<evidence type="ECO:0000256" key="2">
    <source>
        <dbReference type="SAM" id="SignalP"/>
    </source>
</evidence>
<keyword evidence="4" id="KW-1185">Reference proteome</keyword>
<feature type="region of interest" description="Disordered" evidence="1">
    <location>
        <begin position="138"/>
        <end position="178"/>
    </location>
</feature>
<dbReference type="AlphaFoldDB" id="A0A6N8JEJ9"/>
<comment type="caution">
    <text evidence="3">The sequence shown here is derived from an EMBL/GenBank/DDBJ whole genome shotgun (WGS) entry which is preliminary data.</text>
</comment>
<dbReference type="RefSeq" id="WP_157301176.1">
    <property type="nucleotide sequence ID" value="NZ_BAAAZB010000002.1"/>
</dbReference>
<proteinExistence type="predicted"/>
<dbReference type="Proteomes" id="UP000468388">
    <property type="component" value="Unassembled WGS sequence"/>
</dbReference>
<dbReference type="EMBL" id="WRXO01000005">
    <property type="protein sequence ID" value="MVT42552.1"/>
    <property type="molecule type" value="Genomic_DNA"/>
</dbReference>
<accession>A0A6N8JEJ9</accession>
<feature type="compositionally biased region" description="Basic and acidic residues" evidence="1">
    <location>
        <begin position="141"/>
        <end position="178"/>
    </location>
</feature>
<keyword evidence="2" id="KW-0732">Signal</keyword>
<sequence>MKKLMFLVIALTGFTFASQAQVNVSINIGTQPAWGPTGYDYVDYYYLPDIESYYYVPGRVYIYRSGNTWHRSRTLPARYANFDVYNSHKVVINGVNRPYLQHDKYRQEYATYRGKHDQTPIRDSKEERYFVNRYHPQHAQWQKEHQGNDSHGNKGHGNNDHRNKGGKEKGHGKGKDRR</sequence>
<evidence type="ECO:0008006" key="5">
    <source>
        <dbReference type="Google" id="ProtNLM"/>
    </source>
</evidence>
<gene>
    <name evidence="3" type="ORF">GO495_18305</name>
</gene>
<evidence type="ECO:0000313" key="4">
    <source>
        <dbReference type="Proteomes" id="UP000468388"/>
    </source>
</evidence>
<protein>
    <recommendedName>
        <fullName evidence="5">DUF3300 domain-containing protein</fullName>
    </recommendedName>
</protein>
<evidence type="ECO:0000256" key="1">
    <source>
        <dbReference type="SAM" id="MobiDB-lite"/>
    </source>
</evidence>
<name>A0A6N8JEJ9_9BACT</name>
<feature type="chain" id="PRO_5026952522" description="DUF3300 domain-containing protein" evidence="2">
    <location>
        <begin position="21"/>
        <end position="178"/>
    </location>
</feature>
<organism evidence="3 4">
    <name type="scientific">Chitinophaga oryziterrae</name>
    <dbReference type="NCBI Taxonomy" id="1031224"/>
    <lineage>
        <taxon>Bacteria</taxon>
        <taxon>Pseudomonadati</taxon>
        <taxon>Bacteroidota</taxon>
        <taxon>Chitinophagia</taxon>
        <taxon>Chitinophagales</taxon>
        <taxon>Chitinophagaceae</taxon>
        <taxon>Chitinophaga</taxon>
    </lineage>
</organism>